<proteinExistence type="predicted"/>
<reference evidence="2 3" key="1">
    <citation type="journal article" date="2022" name="G3 (Bethesda)">
        <title>Enemy or ally: a genomic approach to elucidate the lifestyle of Phyllosticta citrichinaensis.</title>
        <authorList>
            <person name="Buijs V.A."/>
            <person name="Groenewald J.Z."/>
            <person name="Haridas S."/>
            <person name="LaButti K.M."/>
            <person name="Lipzen A."/>
            <person name="Martin F.M."/>
            <person name="Barry K."/>
            <person name="Grigoriev I.V."/>
            <person name="Crous P.W."/>
            <person name="Seidl M.F."/>
        </authorList>
    </citation>
    <scope>NUCLEOTIDE SEQUENCE [LARGE SCALE GENOMIC DNA]</scope>
    <source>
        <strain evidence="2 3">CBS 129764</strain>
    </source>
</reference>
<comment type="caution">
    <text evidence="2">The sequence shown here is derived from an EMBL/GenBank/DDBJ whole genome shotgun (WGS) entry which is preliminary data.</text>
</comment>
<sequence>MDVMDLAHLYRRATDRETDGCTLLRPQSRKGRNDPPAYTYHEATRAADLFDFFFFFFFFLLLLFFFFIITVTIHSRLPSPKAAIHSQHTDTISVGLPFPSSLFLLLPSSLFPIYSQDYQ</sequence>
<evidence type="ECO:0000256" key="1">
    <source>
        <dbReference type="SAM" id="Phobius"/>
    </source>
</evidence>
<evidence type="ECO:0000313" key="2">
    <source>
        <dbReference type="EMBL" id="KAK8167044.1"/>
    </source>
</evidence>
<feature type="transmembrane region" description="Helical" evidence="1">
    <location>
        <begin position="94"/>
        <end position="114"/>
    </location>
</feature>
<gene>
    <name evidence="2" type="ORF">IWX90DRAFT_233031</name>
</gene>
<organism evidence="2 3">
    <name type="scientific">Phyllosticta citrichinensis</name>
    <dbReference type="NCBI Taxonomy" id="1130410"/>
    <lineage>
        <taxon>Eukaryota</taxon>
        <taxon>Fungi</taxon>
        <taxon>Dikarya</taxon>
        <taxon>Ascomycota</taxon>
        <taxon>Pezizomycotina</taxon>
        <taxon>Dothideomycetes</taxon>
        <taxon>Dothideomycetes incertae sedis</taxon>
        <taxon>Botryosphaeriales</taxon>
        <taxon>Phyllostictaceae</taxon>
        <taxon>Phyllosticta</taxon>
    </lineage>
</organism>
<evidence type="ECO:0000313" key="3">
    <source>
        <dbReference type="Proteomes" id="UP001456524"/>
    </source>
</evidence>
<keyword evidence="3" id="KW-1185">Reference proteome</keyword>
<dbReference type="EMBL" id="JBBWUH010000005">
    <property type="protein sequence ID" value="KAK8167044.1"/>
    <property type="molecule type" value="Genomic_DNA"/>
</dbReference>
<accession>A0ABR1XUR9</accession>
<keyword evidence="1" id="KW-0812">Transmembrane</keyword>
<keyword evidence="1" id="KW-0472">Membrane</keyword>
<feature type="transmembrane region" description="Helical" evidence="1">
    <location>
        <begin position="52"/>
        <end position="73"/>
    </location>
</feature>
<name>A0ABR1XUR9_9PEZI</name>
<dbReference type="Proteomes" id="UP001456524">
    <property type="component" value="Unassembled WGS sequence"/>
</dbReference>
<protein>
    <submittedName>
        <fullName evidence="2">Uncharacterized protein</fullName>
    </submittedName>
</protein>
<keyword evidence="1" id="KW-1133">Transmembrane helix</keyword>